<evidence type="ECO:0000256" key="1">
    <source>
        <dbReference type="SAM" id="MobiDB-lite"/>
    </source>
</evidence>
<dbReference type="EMBL" id="AMWN01000002">
    <property type="protein sequence ID" value="EXJ93779.1"/>
    <property type="molecule type" value="Genomic_DNA"/>
</dbReference>
<keyword evidence="3" id="KW-1185">Reference proteome</keyword>
<dbReference type="STRING" id="1182541.W9ZGZ3"/>
<dbReference type="InterPro" id="IPR031349">
    <property type="entry name" value="Tfb6"/>
</dbReference>
<dbReference type="PANTHER" id="PTHR37781:SF1">
    <property type="entry name" value="ADR380WP"/>
    <property type="match status" value="1"/>
</dbReference>
<dbReference type="AlphaFoldDB" id="W9ZGZ3"/>
<dbReference type="HOGENOM" id="CLU_062681_0_0_1"/>
<evidence type="ECO:0000313" key="3">
    <source>
        <dbReference type="Proteomes" id="UP000019484"/>
    </source>
</evidence>
<dbReference type="eggNOG" id="ENOG502QZN7">
    <property type="taxonomic scope" value="Eukaryota"/>
</dbReference>
<proteinExistence type="predicted"/>
<dbReference type="GO" id="GO:0005675">
    <property type="term" value="C:transcription factor TFIIH holo complex"/>
    <property type="evidence" value="ECO:0007669"/>
    <property type="project" value="TreeGrafter"/>
</dbReference>
<evidence type="ECO:0000313" key="2">
    <source>
        <dbReference type="EMBL" id="EXJ93779.1"/>
    </source>
</evidence>
<dbReference type="Pfam" id="PF17110">
    <property type="entry name" value="TFB6"/>
    <property type="match status" value="1"/>
</dbReference>
<accession>W9ZGZ3</accession>
<name>W9ZGZ3_9EURO</name>
<organism evidence="2 3">
    <name type="scientific">Capronia coronata CBS 617.96</name>
    <dbReference type="NCBI Taxonomy" id="1182541"/>
    <lineage>
        <taxon>Eukaryota</taxon>
        <taxon>Fungi</taxon>
        <taxon>Dikarya</taxon>
        <taxon>Ascomycota</taxon>
        <taxon>Pezizomycotina</taxon>
        <taxon>Eurotiomycetes</taxon>
        <taxon>Chaetothyriomycetidae</taxon>
        <taxon>Chaetothyriales</taxon>
        <taxon>Herpotrichiellaceae</taxon>
        <taxon>Capronia</taxon>
    </lineage>
</organism>
<comment type="caution">
    <text evidence="2">The sequence shown here is derived from an EMBL/GenBank/DDBJ whole genome shotgun (WGS) entry which is preliminary data.</text>
</comment>
<dbReference type="RefSeq" id="XP_007721273.1">
    <property type="nucleotide sequence ID" value="XM_007723083.1"/>
</dbReference>
<feature type="compositionally biased region" description="Acidic residues" evidence="1">
    <location>
        <begin position="203"/>
        <end position="216"/>
    </location>
</feature>
<dbReference type="Proteomes" id="UP000019484">
    <property type="component" value="Unassembled WGS sequence"/>
</dbReference>
<sequence length="266" mass="28888">MDPSQRRHGLLSPPVSAASPAPSTGISSLRSRPATLPTARSHQLRPGSQKEIALINYLDDRILRITRRYAKKFSDEGLQNDDTPGYTTFDEFVADADPLVDVIWVSGTPTIQIPYLLTLAGLVCSYLQAFRFSLSLFHIAAKIDLGFASLLQPSDDDHIGETAPHRVSTTEKVRIKSLVEETRVAAVRAASASGHEASIQDVSETDTDEADGGESDYVERNSDDPGSSMSVSLELARIYKRTLEILGDSLTSGALPQDQGDKMELS</sequence>
<gene>
    <name evidence="2" type="ORF">A1O1_02172</name>
</gene>
<dbReference type="GeneID" id="19157072"/>
<dbReference type="PANTHER" id="PTHR37781">
    <property type="entry name" value="TFIIH COMPLEX SUBUNIT"/>
    <property type="match status" value="1"/>
</dbReference>
<reference evidence="2 3" key="1">
    <citation type="submission" date="2013-03" db="EMBL/GenBank/DDBJ databases">
        <title>The Genome Sequence of Capronia coronata CBS 617.96.</title>
        <authorList>
            <consortium name="The Broad Institute Genomics Platform"/>
            <person name="Cuomo C."/>
            <person name="de Hoog S."/>
            <person name="Gorbushina A."/>
            <person name="Walker B."/>
            <person name="Young S.K."/>
            <person name="Zeng Q."/>
            <person name="Gargeya S."/>
            <person name="Fitzgerald M."/>
            <person name="Haas B."/>
            <person name="Abouelleil A."/>
            <person name="Allen A.W."/>
            <person name="Alvarado L."/>
            <person name="Arachchi H.M."/>
            <person name="Berlin A.M."/>
            <person name="Chapman S.B."/>
            <person name="Gainer-Dewar J."/>
            <person name="Goldberg J."/>
            <person name="Griggs A."/>
            <person name="Gujja S."/>
            <person name="Hansen M."/>
            <person name="Howarth C."/>
            <person name="Imamovic A."/>
            <person name="Ireland A."/>
            <person name="Larimer J."/>
            <person name="McCowan C."/>
            <person name="Murphy C."/>
            <person name="Pearson M."/>
            <person name="Poon T.W."/>
            <person name="Priest M."/>
            <person name="Roberts A."/>
            <person name="Saif S."/>
            <person name="Shea T."/>
            <person name="Sisk P."/>
            <person name="Sykes S."/>
            <person name="Wortman J."/>
            <person name="Nusbaum C."/>
            <person name="Birren B."/>
        </authorList>
    </citation>
    <scope>NUCLEOTIDE SEQUENCE [LARGE SCALE GENOMIC DNA]</scope>
    <source>
        <strain evidence="2 3">CBS 617.96</strain>
    </source>
</reference>
<feature type="region of interest" description="Disordered" evidence="1">
    <location>
        <begin position="191"/>
        <end position="229"/>
    </location>
</feature>
<feature type="region of interest" description="Disordered" evidence="1">
    <location>
        <begin position="1"/>
        <end position="47"/>
    </location>
</feature>
<dbReference type="OrthoDB" id="2567806at2759"/>
<protein>
    <submittedName>
        <fullName evidence="2">Uncharacterized protein</fullName>
    </submittedName>
</protein>
<feature type="compositionally biased region" description="Low complexity" evidence="1">
    <location>
        <begin position="12"/>
        <end position="23"/>
    </location>
</feature>